<dbReference type="SMART" id="SM00448">
    <property type="entry name" value="REC"/>
    <property type="match status" value="1"/>
</dbReference>
<keyword evidence="1" id="KW-0597">Phosphoprotein</keyword>
<evidence type="ECO:0000313" key="7">
    <source>
        <dbReference type="Proteomes" id="UP000288351"/>
    </source>
</evidence>
<organism evidence="6 7">
    <name type="scientific">Streptomyces noursei</name>
    <name type="common">Streptomyces albulus</name>
    <dbReference type="NCBI Taxonomy" id="1971"/>
    <lineage>
        <taxon>Bacteria</taxon>
        <taxon>Bacillati</taxon>
        <taxon>Actinomycetota</taxon>
        <taxon>Actinomycetes</taxon>
        <taxon>Kitasatosporales</taxon>
        <taxon>Streptomycetaceae</taxon>
        <taxon>Streptomyces</taxon>
    </lineage>
</organism>
<evidence type="ECO:0000313" key="6">
    <source>
        <dbReference type="EMBL" id="GCB95239.1"/>
    </source>
</evidence>
<dbReference type="InterPro" id="IPR001867">
    <property type="entry name" value="OmpR/PhoB-type_DNA-bd"/>
</dbReference>
<dbReference type="CDD" id="cd00383">
    <property type="entry name" value="trans_reg_C"/>
    <property type="match status" value="1"/>
</dbReference>
<comment type="caution">
    <text evidence="6">The sequence shown here is derived from an EMBL/GenBank/DDBJ whole genome shotgun (WGS) entry which is preliminary data.</text>
</comment>
<accession>A0A059W7Q0</accession>
<keyword evidence="5" id="KW-0804">Transcription</keyword>
<dbReference type="eggNOG" id="COG0745">
    <property type="taxonomic scope" value="Bacteria"/>
</dbReference>
<dbReference type="SMART" id="SM00862">
    <property type="entry name" value="Trans_reg_C"/>
    <property type="match status" value="1"/>
</dbReference>
<dbReference type="Gene3D" id="6.10.250.690">
    <property type="match status" value="1"/>
</dbReference>
<dbReference type="Gene3D" id="1.10.10.10">
    <property type="entry name" value="Winged helix-like DNA-binding domain superfamily/Winged helix DNA-binding domain"/>
    <property type="match status" value="1"/>
</dbReference>
<dbReference type="GO" id="GO:0000976">
    <property type="term" value="F:transcription cis-regulatory region binding"/>
    <property type="evidence" value="ECO:0007669"/>
    <property type="project" value="TreeGrafter"/>
</dbReference>
<evidence type="ECO:0000256" key="3">
    <source>
        <dbReference type="ARBA" id="ARBA00023015"/>
    </source>
</evidence>
<dbReference type="Proteomes" id="UP000288351">
    <property type="component" value="Unassembled WGS sequence"/>
</dbReference>
<dbReference type="SUPFAM" id="SSF46894">
    <property type="entry name" value="C-terminal effector domain of the bipartite response regulators"/>
    <property type="match status" value="1"/>
</dbReference>
<dbReference type="InterPro" id="IPR036388">
    <property type="entry name" value="WH-like_DNA-bd_sf"/>
</dbReference>
<evidence type="ECO:0000256" key="2">
    <source>
        <dbReference type="ARBA" id="ARBA00023012"/>
    </source>
</evidence>
<dbReference type="Pfam" id="PF00486">
    <property type="entry name" value="Trans_reg_C"/>
    <property type="match status" value="1"/>
</dbReference>
<dbReference type="FunFam" id="3.40.50.2300:FF:000034">
    <property type="entry name" value="DNA-binding response OmpR family regulator"/>
    <property type="match status" value="1"/>
</dbReference>
<dbReference type="GO" id="GO:0032993">
    <property type="term" value="C:protein-DNA complex"/>
    <property type="evidence" value="ECO:0007669"/>
    <property type="project" value="TreeGrafter"/>
</dbReference>
<evidence type="ECO:0000256" key="5">
    <source>
        <dbReference type="ARBA" id="ARBA00023163"/>
    </source>
</evidence>
<name>A0A059W7Q0_STRNR</name>
<dbReference type="InterPro" id="IPR016032">
    <property type="entry name" value="Sig_transdc_resp-reg_C-effctor"/>
</dbReference>
<dbReference type="EMBL" id="BHXC01000007">
    <property type="protein sequence ID" value="GCB95239.1"/>
    <property type="molecule type" value="Genomic_DNA"/>
</dbReference>
<sequence length="226" mass="24773">MPRILLIEDDQSLRDGLQLALEHQGHRVHAAASGHAGLTALRTTRTDLVVLDLMLPDTDGFEVCRRIRASWPVPVIMLTARGDDSDIVRGLDAGADDYVVKPVRGRVLDARIRAVLRGQDPSPATTATEIYGELTVNRSGLSITKNGHPVALTPLELRLLLHLSADPGHVFARQELLETVWGHDPSADVRLVDSGIARLRTKIEDDPTSARYIQTARGFGYRFGPL</sequence>
<dbReference type="InterPro" id="IPR001789">
    <property type="entry name" value="Sig_transdc_resp-reg_receiver"/>
</dbReference>
<dbReference type="Pfam" id="PF00072">
    <property type="entry name" value="Response_reg"/>
    <property type="match status" value="1"/>
</dbReference>
<reference evidence="6 7" key="1">
    <citation type="journal article" date="2019" name="Microbiol. Resour. Announc.">
        <title>Draft Genome Sequence of the Most Traditional epsilon-Poly-l-Lysine Producer, Streptomyces albulus NBRC14147.</title>
        <authorList>
            <person name="Yamanaka K."/>
            <person name="Hamano Y."/>
        </authorList>
    </citation>
    <scope>NUCLEOTIDE SEQUENCE [LARGE SCALE GENOMIC DNA]</scope>
    <source>
        <strain evidence="6 7">NBRC 14147</strain>
    </source>
</reference>
<evidence type="ECO:0000256" key="1">
    <source>
        <dbReference type="ARBA" id="ARBA00022553"/>
    </source>
</evidence>
<dbReference type="PANTHER" id="PTHR48111:SF21">
    <property type="entry name" value="DNA-BINDING DUAL MASTER TRANSCRIPTIONAL REGULATOR RPAA"/>
    <property type="match status" value="1"/>
</dbReference>
<dbReference type="PANTHER" id="PTHR48111">
    <property type="entry name" value="REGULATOR OF RPOS"/>
    <property type="match status" value="1"/>
</dbReference>
<dbReference type="GO" id="GO:0006355">
    <property type="term" value="P:regulation of DNA-templated transcription"/>
    <property type="evidence" value="ECO:0007669"/>
    <property type="project" value="InterPro"/>
</dbReference>
<keyword evidence="3" id="KW-0805">Transcription regulation</keyword>
<dbReference type="InterPro" id="IPR011006">
    <property type="entry name" value="CheY-like_superfamily"/>
</dbReference>
<dbReference type="FunFam" id="1.10.10.10:FF:000018">
    <property type="entry name" value="DNA-binding response regulator ResD"/>
    <property type="match status" value="1"/>
</dbReference>
<dbReference type="GO" id="GO:0000156">
    <property type="term" value="F:phosphorelay response regulator activity"/>
    <property type="evidence" value="ECO:0007669"/>
    <property type="project" value="TreeGrafter"/>
</dbReference>
<proteinExistence type="predicted"/>
<keyword evidence="4 6" id="KW-0238">DNA-binding</keyword>
<dbReference type="Gene3D" id="3.40.50.2300">
    <property type="match status" value="1"/>
</dbReference>
<dbReference type="SUPFAM" id="SSF52172">
    <property type="entry name" value="CheY-like"/>
    <property type="match status" value="1"/>
</dbReference>
<protein>
    <submittedName>
        <fullName evidence="6">DNA-binding response regulator</fullName>
    </submittedName>
</protein>
<dbReference type="RefSeq" id="WP_016578728.1">
    <property type="nucleotide sequence ID" value="NZ_BHXC01000007.1"/>
</dbReference>
<dbReference type="AlphaFoldDB" id="A0A059W7Q0"/>
<dbReference type="STRING" id="68570.DC74_7081"/>
<keyword evidence="2" id="KW-0902">Two-component regulatory system</keyword>
<dbReference type="CDD" id="cd17574">
    <property type="entry name" value="REC_OmpR"/>
    <property type="match status" value="1"/>
</dbReference>
<evidence type="ECO:0000256" key="4">
    <source>
        <dbReference type="ARBA" id="ARBA00023125"/>
    </source>
</evidence>
<dbReference type="InterPro" id="IPR039420">
    <property type="entry name" value="WalR-like"/>
</dbReference>
<dbReference type="PROSITE" id="PS51755">
    <property type="entry name" value="OMPR_PHOB"/>
    <property type="match status" value="1"/>
</dbReference>
<dbReference type="GO" id="GO:0005829">
    <property type="term" value="C:cytosol"/>
    <property type="evidence" value="ECO:0007669"/>
    <property type="project" value="TreeGrafter"/>
</dbReference>
<dbReference type="PROSITE" id="PS50110">
    <property type="entry name" value="RESPONSE_REGULATORY"/>
    <property type="match status" value="1"/>
</dbReference>
<gene>
    <name evidence="6" type="ORF">SALB_08042</name>
</gene>